<dbReference type="Proteomes" id="UP000305202">
    <property type="component" value="Unassembled WGS sequence"/>
</dbReference>
<accession>A0ABY2SLD0</accession>
<evidence type="ECO:0008006" key="3">
    <source>
        <dbReference type="Google" id="ProtNLM"/>
    </source>
</evidence>
<proteinExistence type="predicted"/>
<dbReference type="RefSeq" id="WP_136989981.1">
    <property type="nucleotide sequence ID" value="NZ_SZPQ01000011.1"/>
</dbReference>
<organism evidence="1 2">
    <name type="scientific">Martelella alba</name>
    <dbReference type="NCBI Taxonomy" id="2590451"/>
    <lineage>
        <taxon>Bacteria</taxon>
        <taxon>Pseudomonadati</taxon>
        <taxon>Pseudomonadota</taxon>
        <taxon>Alphaproteobacteria</taxon>
        <taxon>Hyphomicrobiales</taxon>
        <taxon>Aurantimonadaceae</taxon>
        <taxon>Martelella</taxon>
    </lineage>
</organism>
<dbReference type="InterPro" id="IPR031854">
    <property type="entry name" value="FidL-like"/>
</dbReference>
<sequence length="155" mass="17977">MKKTLIVFLVFSLFAVLFARYVYRQPFRDFHCKGMMIFHAKTTQGRFSYTAEANMFFIGAHDGFYALNGTFTHDGQTFNLHRTQFFTYRKKGRQDVYEIVITREIIANLDNTPRSVADPILMPVGGSVLPRFRRIDKHAILVSMISSPFFICAEE</sequence>
<dbReference type="EMBL" id="SZPQ01000011">
    <property type="protein sequence ID" value="TKI06541.1"/>
    <property type="molecule type" value="Genomic_DNA"/>
</dbReference>
<evidence type="ECO:0000313" key="1">
    <source>
        <dbReference type="EMBL" id="TKI06541.1"/>
    </source>
</evidence>
<reference evidence="1 2" key="1">
    <citation type="submission" date="2019-04" db="EMBL/GenBank/DDBJ databases">
        <authorList>
            <person name="Li M."/>
            <person name="Gao C."/>
        </authorList>
    </citation>
    <scope>NUCLEOTIDE SEQUENCE [LARGE SCALE GENOMIC DNA]</scope>
    <source>
        <strain evidence="1 2">BGMRC 2031</strain>
    </source>
</reference>
<protein>
    <recommendedName>
        <fullName evidence="3">FidL-like membrane protein</fullName>
    </recommendedName>
</protein>
<evidence type="ECO:0000313" key="2">
    <source>
        <dbReference type="Proteomes" id="UP000305202"/>
    </source>
</evidence>
<name>A0ABY2SLD0_9HYPH</name>
<gene>
    <name evidence="1" type="ORF">FCN80_09830</name>
</gene>
<dbReference type="Pfam" id="PF15941">
    <property type="entry name" value="FidL_like"/>
    <property type="match status" value="1"/>
</dbReference>
<keyword evidence="2" id="KW-1185">Reference proteome</keyword>
<comment type="caution">
    <text evidence="1">The sequence shown here is derived from an EMBL/GenBank/DDBJ whole genome shotgun (WGS) entry which is preliminary data.</text>
</comment>